<keyword evidence="2" id="KW-0464">Manganese</keyword>
<reference evidence="4 5" key="1">
    <citation type="submission" date="2020-10" db="EMBL/GenBank/DDBJ databases">
        <title>Connecting structure to function with the recovery of over 1000 high-quality activated sludge metagenome-assembled genomes encoding full-length rRNA genes using long-read sequencing.</title>
        <authorList>
            <person name="Singleton C.M."/>
            <person name="Petriglieri F."/>
            <person name="Kristensen J.M."/>
            <person name="Kirkegaard R.H."/>
            <person name="Michaelsen T.Y."/>
            <person name="Andersen M.H."/>
            <person name="Karst S.M."/>
            <person name="Dueholm M.S."/>
            <person name="Nielsen P.H."/>
            <person name="Albertsen M."/>
        </authorList>
    </citation>
    <scope>NUCLEOTIDE SEQUENCE [LARGE SCALE GENOMIC DNA]</scope>
    <source>
        <strain evidence="4">Ribe_18-Q3-R11-54_MAXAC.273</strain>
    </source>
</reference>
<gene>
    <name evidence="4" type="ORF">IPP15_18520</name>
</gene>
<dbReference type="GO" id="GO:0050118">
    <property type="term" value="F:N-acetyldiaminopimelate deacetylase activity"/>
    <property type="evidence" value="ECO:0007669"/>
    <property type="project" value="UniProtKB-ARBA"/>
</dbReference>
<dbReference type="PANTHER" id="PTHR11014:SF63">
    <property type="entry name" value="METALLOPEPTIDASE, PUTATIVE (AFU_ORTHOLOGUE AFUA_6G09600)-RELATED"/>
    <property type="match status" value="1"/>
</dbReference>
<feature type="binding site" evidence="2">
    <location>
        <position position="170"/>
    </location>
    <ligand>
        <name>Mn(2+)</name>
        <dbReference type="ChEBI" id="CHEBI:29035"/>
        <label>2</label>
    </ligand>
</feature>
<keyword evidence="1" id="KW-0378">Hydrolase</keyword>
<dbReference type="SUPFAM" id="SSF55031">
    <property type="entry name" value="Bacterial exopeptidase dimerisation domain"/>
    <property type="match status" value="1"/>
</dbReference>
<dbReference type="PANTHER" id="PTHR11014">
    <property type="entry name" value="PEPTIDASE M20 FAMILY MEMBER"/>
    <property type="match status" value="1"/>
</dbReference>
<organism evidence="4 5">
    <name type="scientific">Candidatus Opimibacter skivensis</name>
    <dbReference type="NCBI Taxonomy" id="2982028"/>
    <lineage>
        <taxon>Bacteria</taxon>
        <taxon>Pseudomonadati</taxon>
        <taxon>Bacteroidota</taxon>
        <taxon>Saprospiria</taxon>
        <taxon>Saprospirales</taxon>
        <taxon>Saprospiraceae</taxon>
        <taxon>Candidatus Opimibacter</taxon>
    </lineage>
</organism>
<dbReference type="CDD" id="cd03886">
    <property type="entry name" value="M20_Acy1"/>
    <property type="match status" value="1"/>
</dbReference>
<dbReference type="Gene3D" id="3.30.70.360">
    <property type="match status" value="1"/>
</dbReference>
<feature type="binding site" evidence="2">
    <location>
        <position position="109"/>
    </location>
    <ligand>
        <name>Mn(2+)</name>
        <dbReference type="ChEBI" id="CHEBI:29035"/>
        <label>2</label>
    </ligand>
</feature>
<protein>
    <submittedName>
        <fullName evidence="4">Amidohydrolase</fullName>
    </submittedName>
</protein>
<evidence type="ECO:0000259" key="3">
    <source>
        <dbReference type="Pfam" id="PF07687"/>
    </source>
</evidence>
<name>A0A9D7SW26_9BACT</name>
<feature type="binding site" evidence="2">
    <location>
        <position position="143"/>
    </location>
    <ligand>
        <name>Mn(2+)</name>
        <dbReference type="ChEBI" id="CHEBI:29035"/>
        <label>2</label>
    </ligand>
</feature>
<dbReference type="Gene3D" id="3.40.630.10">
    <property type="entry name" value="Zn peptidases"/>
    <property type="match status" value="1"/>
</dbReference>
<keyword evidence="2" id="KW-0479">Metal-binding</keyword>
<evidence type="ECO:0000313" key="4">
    <source>
        <dbReference type="EMBL" id="MBK9984330.1"/>
    </source>
</evidence>
<dbReference type="InterPro" id="IPR011650">
    <property type="entry name" value="Peptidase_M20_dimer"/>
</dbReference>
<comment type="caution">
    <text evidence="4">The sequence shown here is derived from an EMBL/GenBank/DDBJ whole genome shotgun (WGS) entry which is preliminary data.</text>
</comment>
<dbReference type="SUPFAM" id="SSF53187">
    <property type="entry name" value="Zn-dependent exopeptidases"/>
    <property type="match status" value="1"/>
</dbReference>
<feature type="binding site" evidence="2">
    <location>
        <position position="370"/>
    </location>
    <ligand>
        <name>Mn(2+)</name>
        <dbReference type="ChEBI" id="CHEBI:29035"/>
        <label>2</label>
    </ligand>
</feature>
<dbReference type="EMBL" id="JADKGY010000029">
    <property type="protein sequence ID" value="MBK9984330.1"/>
    <property type="molecule type" value="Genomic_DNA"/>
</dbReference>
<evidence type="ECO:0000256" key="1">
    <source>
        <dbReference type="ARBA" id="ARBA00022801"/>
    </source>
</evidence>
<feature type="binding site" evidence="2">
    <location>
        <position position="107"/>
    </location>
    <ligand>
        <name>Mn(2+)</name>
        <dbReference type="ChEBI" id="CHEBI:29035"/>
        <label>2</label>
    </ligand>
</feature>
<feature type="domain" description="Peptidase M20 dimerisation" evidence="3">
    <location>
        <begin position="195"/>
        <end position="288"/>
    </location>
</feature>
<dbReference type="NCBIfam" id="TIGR01891">
    <property type="entry name" value="amidohydrolases"/>
    <property type="match status" value="1"/>
</dbReference>
<dbReference type="Pfam" id="PF01546">
    <property type="entry name" value="Peptidase_M20"/>
    <property type="match status" value="1"/>
</dbReference>
<dbReference type="Proteomes" id="UP000808337">
    <property type="component" value="Unassembled WGS sequence"/>
</dbReference>
<dbReference type="PIRSF" id="PIRSF005962">
    <property type="entry name" value="Pept_M20D_amidohydro"/>
    <property type="match status" value="1"/>
</dbReference>
<comment type="cofactor">
    <cofactor evidence="2">
        <name>Mn(2+)</name>
        <dbReference type="ChEBI" id="CHEBI:29035"/>
    </cofactor>
    <text evidence="2">The Mn(2+) ion enhances activity.</text>
</comment>
<sequence>MDKDLVSIIKDAASQYFRTVVEIRRDLHAHPELSFKESRTSERVKEFLSQLDIPFSEGWAGYGIVASITGHHDGPIVMLRADMDALPIQEENDLPYRSVHDGVMHACGHDVHTSSLLGVAAILQHNREHLKGVVKLIFQPGEEKLPGGASIMIREGLMEPVSPQWILGQHVYPSLPAGHVGFRKGLYMASSDEIYITVKGKGGHAATPHLCIDPILIASRLVVGLQELVSRNIDPLSPAVLTIGRIYSNGGATNIIPDTVQLEGTLRAMDETWRFRAHQLIRDFVDHTCKASGATAEINIVIGYPSLQNNDQVTSMCQNAAIRFLGKDKVHELPRRMSSEDFAFYTLEAPGTFYRLGTGWVDEKLNYPVHSNRFNIDESSLETGMGLMAYLTLSNLSDR</sequence>
<dbReference type="InterPro" id="IPR002933">
    <property type="entry name" value="Peptidase_M20"/>
</dbReference>
<evidence type="ECO:0000256" key="2">
    <source>
        <dbReference type="PIRSR" id="PIRSR005962-1"/>
    </source>
</evidence>
<dbReference type="InterPro" id="IPR017439">
    <property type="entry name" value="Amidohydrolase"/>
</dbReference>
<dbReference type="Pfam" id="PF07687">
    <property type="entry name" value="M20_dimer"/>
    <property type="match status" value="1"/>
</dbReference>
<proteinExistence type="predicted"/>
<dbReference type="InterPro" id="IPR036264">
    <property type="entry name" value="Bact_exopeptidase_dim_dom"/>
</dbReference>
<dbReference type="AlphaFoldDB" id="A0A9D7SW26"/>
<dbReference type="GO" id="GO:0019877">
    <property type="term" value="P:diaminopimelate biosynthetic process"/>
    <property type="evidence" value="ECO:0007669"/>
    <property type="project" value="UniProtKB-ARBA"/>
</dbReference>
<accession>A0A9D7SW26</accession>
<dbReference type="FunFam" id="3.30.70.360:FF:000001">
    <property type="entry name" value="N-acetyldiaminopimelate deacetylase"/>
    <property type="match status" value="1"/>
</dbReference>
<dbReference type="GO" id="GO:0046872">
    <property type="term" value="F:metal ion binding"/>
    <property type="evidence" value="ECO:0007669"/>
    <property type="project" value="UniProtKB-KW"/>
</dbReference>
<evidence type="ECO:0000313" key="5">
    <source>
        <dbReference type="Proteomes" id="UP000808337"/>
    </source>
</evidence>